<evidence type="ECO:0000313" key="4">
    <source>
        <dbReference type="Proteomes" id="UP000270094"/>
    </source>
</evidence>
<proteinExistence type="predicted"/>
<name>A0A3P7JT06_STRVU</name>
<evidence type="ECO:0000256" key="1">
    <source>
        <dbReference type="PROSITE-ProRule" id="PRU01005"/>
    </source>
</evidence>
<feature type="domain" description="ShKT" evidence="2">
    <location>
        <begin position="19"/>
        <end position="56"/>
    </location>
</feature>
<dbReference type="PROSITE" id="PS51670">
    <property type="entry name" value="SHKT"/>
    <property type="match status" value="2"/>
</dbReference>
<evidence type="ECO:0000259" key="2">
    <source>
        <dbReference type="PROSITE" id="PS51670"/>
    </source>
</evidence>
<dbReference type="PANTHER" id="PTHR21724:SF109">
    <property type="entry name" value="SHKT DOMAIN-CONTAINING PROTEIN"/>
    <property type="match status" value="1"/>
</dbReference>
<dbReference type="PANTHER" id="PTHR21724">
    <property type="entry name" value="SHKT DOMAIN-CONTAINING PROTEIN"/>
    <property type="match status" value="1"/>
</dbReference>
<protein>
    <recommendedName>
        <fullName evidence="2">ShKT domain-containing protein</fullName>
    </recommendedName>
</protein>
<dbReference type="AlphaFoldDB" id="A0A3P7JT06"/>
<dbReference type="InterPro" id="IPR003582">
    <property type="entry name" value="ShKT_dom"/>
</dbReference>
<dbReference type="Pfam" id="PF01549">
    <property type="entry name" value="ShK"/>
    <property type="match status" value="2"/>
</dbReference>
<dbReference type="OrthoDB" id="5867083at2759"/>
<dbReference type="EMBL" id="UYYB01115365">
    <property type="protein sequence ID" value="VDM81954.1"/>
    <property type="molecule type" value="Genomic_DNA"/>
</dbReference>
<dbReference type="Gene3D" id="1.10.10.1940">
    <property type="match status" value="1"/>
</dbReference>
<gene>
    <name evidence="3" type="ORF">SVUK_LOCUS16952</name>
</gene>
<dbReference type="SMART" id="SM00254">
    <property type="entry name" value="ShKT"/>
    <property type="match status" value="1"/>
</dbReference>
<keyword evidence="4" id="KW-1185">Reference proteome</keyword>
<comment type="caution">
    <text evidence="1">Lacks conserved residue(s) required for the propagation of feature annotation.</text>
</comment>
<evidence type="ECO:0000313" key="3">
    <source>
        <dbReference type="EMBL" id="VDM81954.1"/>
    </source>
</evidence>
<organism evidence="3 4">
    <name type="scientific">Strongylus vulgaris</name>
    <name type="common">Blood worm</name>
    <dbReference type="NCBI Taxonomy" id="40348"/>
    <lineage>
        <taxon>Eukaryota</taxon>
        <taxon>Metazoa</taxon>
        <taxon>Ecdysozoa</taxon>
        <taxon>Nematoda</taxon>
        <taxon>Chromadorea</taxon>
        <taxon>Rhabditida</taxon>
        <taxon>Rhabditina</taxon>
        <taxon>Rhabditomorpha</taxon>
        <taxon>Strongyloidea</taxon>
        <taxon>Strongylidae</taxon>
        <taxon>Strongylus</taxon>
    </lineage>
</organism>
<feature type="domain" description="ShKT" evidence="2">
    <location>
        <begin position="1"/>
        <end position="12"/>
    </location>
</feature>
<dbReference type="Proteomes" id="UP000270094">
    <property type="component" value="Unassembled WGS sequence"/>
</dbReference>
<accession>A0A3P7JT06</accession>
<sequence>MRRYCPKTCNKCGPYVPPCRDASNNCEAWKQNGFCESTFYTQDVKKEYCEKTCGFC</sequence>
<reference evidence="3 4" key="1">
    <citation type="submission" date="2018-11" db="EMBL/GenBank/DDBJ databases">
        <authorList>
            <consortium name="Pathogen Informatics"/>
        </authorList>
    </citation>
    <scope>NUCLEOTIDE SEQUENCE [LARGE SCALE GENOMIC DNA]</scope>
</reference>